<keyword evidence="3" id="KW-0560">Oxidoreductase</keyword>
<evidence type="ECO:0000313" key="8">
    <source>
        <dbReference type="EMBL" id="RIY31272.1"/>
    </source>
</evidence>
<dbReference type="EMBL" id="NRHC01000105">
    <property type="protein sequence ID" value="RIY31272.1"/>
    <property type="molecule type" value="Genomic_DNA"/>
</dbReference>
<evidence type="ECO:0000313" key="9">
    <source>
        <dbReference type="Proteomes" id="UP000265691"/>
    </source>
</evidence>
<evidence type="ECO:0000256" key="5">
    <source>
        <dbReference type="PIRSR" id="PIRSR000097-2"/>
    </source>
</evidence>
<keyword evidence="9" id="KW-1185">Reference proteome</keyword>
<dbReference type="InterPro" id="IPR036812">
    <property type="entry name" value="NAD(P)_OxRdtase_dom_sf"/>
</dbReference>
<dbReference type="PROSITE" id="PS00062">
    <property type="entry name" value="ALDOKETO_REDUCTASE_2"/>
    <property type="match status" value="1"/>
</dbReference>
<feature type="active site" description="Proton donor" evidence="4">
    <location>
        <position position="53"/>
    </location>
</feature>
<evidence type="ECO:0000256" key="3">
    <source>
        <dbReference type="ARBA" id="ARBA00023002"/>
    </source>
</evidence>
<dbReference type="Gene3D" id="3.20.20.100">
    <property type="entry name" value="NADP-dependent oxidoreductase domain"/>
    <property type="match status" value="1"/>
</dbReference>
<organism evidence="8 9">
    <name type="scientific">Psittacicella hinzii</name>
    <dbReference type="NCBI Taxonomy" id="2028575"/>
    <lineage>
        <taxon>Bacteria</taxon>
        <taxon>Pseudomonadati</taxon>
        <taxon>Pseudomonadota</taxon>
        <taxon>Gammaproteobacteria</taxon>
        <taxon>Pasteurellales</taxon>
        <taxon>Psittacicellaceae</taxon>
        <taxon>Psittacicella</taxon>
    </lineage>
</organism>
<protein>
    <submittedName>
        <fullName evidence="8">2,5-diketo-D-gluconic acid reductase</fullName>
    </submittedName>
</protein>
<gene>
    <name evidence="8" type="ORF">CKF54_07040</name>
</gene>
<keyword evidence="2" id="KW-0521">NADP</keyword>
<dbReference type="PRINTS" id="PR00069">
    <property type="entry name" value="ALDKETRDTASE"/>
</dbReference>
<dbReference type="FunFam" id="3.20.20.100:FF:000015">
    <property type="entry name" value="Oxidoreductase, aldo/keto reductase family"/>
    <property type="match status" value="1"/>
</dbReference>
<dbReference type="OrthoDB" id="9804790at2"/>
<reference evidence="8 9" key="1">
    <citation type="submission" date="2017-08" db="EMBL/GenBank/DDBJ databases">
        <title>Reclassification of Bisgaard taxon 37 and 44.</title>
        <authorList>
            <person name="Christensen H."/>
        </authorList>
    </citation>
    <scope>NUCLEOTIDE SEQUENCE [LARGE SCALE GENOMIC DNA]</scope>
    <source>
        <strain evidence="8 9">B96_3</strain>
    </source>
</reference>
<dbReference type="Proteomes" id="UP000265691">
    <property type="component" value="Unassembled WGS sequence"/>
</dbReference>
<dbReference type="RefSeq" id="WP_119525650.1">
    <property type="nucleotide sequence ID" value="NZ_NRHC01000105.1"/>
</dbReference>
<feature type="binding site" evidence="5">
    <location>
        <position position="111"/>
    </location>
    <ligand>
        <name>substrate</name>
    </ligand>
</feature>
<name>A0A3A1XZ20_9GAMM</name>
<dbReference type="CDD" id="cd19133">
    <property type="entry name" value="AKR_AKR5F1"/>
    <property type="match status" value="1"/>
</dbReference>
<evidence type="ECO:0000259" key="7">
    <source>
        <dbReference type="Pfam" id="PF00248"/>
    </source>
</evidence>
<dbReference type="InterPro" id="IPR018170">
    <property type="entry name" value="Aldo/ket_reductase_CS"/>
</dbReference>
<evidence type="ECO:0000256" key="4">
    <source>
        <dbReference type="PIRSR" id="PIRSR000097-1"/>
    </source>
</evidence>
<evidence type="ECO:0000256" key="1">
    <source>
        <dbReference type="ARBA" id="ARBA00007905"/>
    </source>
</evidence>
<dbReference type="InterPro" id="IPR020471">
    <property type="entry name" value="AKR"/>
</dbReference>
<feature type="site" description="Lowers pKa of active site Tyr" evidence="6">
    <location>
        <position position="78"/>
    </location>
</feature>
<evidence type="ECO:0000256" key="2">
    <source>
        <dbReference type="ARBA" id="ARBA00022857"/>
    </source>
</evidence>
<dbReference type="AlphaFoldDB" id="A0A3A1XZ20"/>
<dbReference type="PIRSF" id="PIRSF000097">
    <property type="entry name" value="AKR"/>
    <property type="match status" value="1"/>
</dbReference>
<sequence>MSTNYPYVTLNNGVKMPQLGFGVFQVTDEVQCEEVVLEALQAGYRMIDTAQAYMNEEAVGRAIKRSGIPREEIFVTTKLWVSDASEEKAKQAFARSLEKLGLDYIDLYLIHQPVGDVFGAWRAMEELYQEGKIRAIGVSNFAPDQIMNLMLFNKVKPAVNQIEMHPFYQREDVRAFLEENGVVTESWASFAEGRNNIFTNPVLSEIAQAHGKSVAQVILKWLLQRNVVVIPKSVTSSRIKENLNSFDFELTAEEMERIKTLDLNQSLFIDHRSPEAVKYLSTYKS</sequence>
<dbReference type="SUPFAM" id="SSF51430">
    <property type="entry name" value="NAD(P)-linked oxidoreductase"/>
    <property type="match status" value="1"/>
</dbReference>
<dbReference type="PANTHER" id="PTHR43827:SF3">
    <property type="entry name" value="NADP-DEPENDENT OXIDOREDUCTASE DOMAIN-CONTAINING PROTEIN"/>
    <property type="match status" value="1"/>
</dbReference>
<feature type="domain" description="NADP-dependent oxidoreductase" evidence="7">
    <location>
        <begin position="19"/>
        <end position="261"/>
    </location>
</feature>
<dbReference type="InterPro" id="IPR023210">
    <property type="entry name" value="NADP_OxRdtase_dom"/>
</dbReference>
<comment type="caution">
    <text evidence="8">The sequence shown here is derived from an EMBL/GenBank/DDBJ whole genome shotgun (WGS) entry which is preliminary data.</text>
</comment>
<dbReference type="Pfam" id="PF00248">
    <property type="entry name" value="Aldo_ket_red"/>
    <property type="match status" value="1"/>
</dbReference>
<comment type="similarity">
    <text evidence="1">Belongs to the aldo/keto reductase family.</text>
</comment>
<accession>A0A3A1XZ20</accession>
<evidence type="ECO:0000256" key="6">
    <source>
        <dbReference type="PIRSR" id="PIRSR000097-3"/>
    </source>
</evidence>
<dbReference type="GO" id="GO:0016616">
    <property type="term" value="F:oxidoreductase activity, acting on the CH-OH group of donors, NAD or NADP as acceptor"/>
    <property type="evidence" value="ECO:0007669"/>
    <property type="project" value="UniProtKB-ARBA"/>
</dbReference>
<dbReference type="PANTHER" id="PTHR43827">
    <property type="entry name" value="2,5-DIKETO-D-GLUCONIC ACID REDUCTASE"/>
    <property type="match status" value="1"/>
</dbReference>
<proteinExistence type="inferred from homology"/>